<proteinExistence type="predicted"/>
<comment type="caution">
    <text evidence="2">The sequence shown here is derived from an EMBL/GenBank/DDBJ whole genome shotgun (WGS) entry which is preliminary data.</text>
</comment>
<feature type="compositionally biased region" description="Polar residues" evidence="1">
    <location>
        <begin position="42"/>
        <end position="61"/>
    </location>
</feature>
<evidence type="ECO:0000256" key="1">
    <source>
        <dbReference type="SAM" id="MobiDB-lite"/>
    </source>
</evidence>
<keyword evidence="3" id="KW-1185">Reference proteome</keyword>
<name>A0A9P8QJ51_9HYPO</name>
<reference evidence="2" key="1">
    <citation type="submission" date="2021-08" db="EMBL/GenBank/DDBJ databases">
        <title>Chromosome-Level Trichoderma cornu-damae using Hi-C Data.</title>
        <authorList>
            <person name="Kim C.S."/>
        </authorList>
    </citation>
    <scope>NUCLEOTIDE SEQUENCE</scope>
    <source>
        <strain evidence="2">KA19-0412C</strain>
    </source>
</reference>
<accession>A0A9P8QJ51</accession>
<gene>
    <name evidence="2" type="ORF">Trco_008448</name>
</gene>
<evidence type="ECO:0000313" key="2">
    <source>
        <dbReference type="EMBL" id="KAH6603673.1"/>
    </source>
</evidence>
<dbReference type="Proteomes" id="UP000827724">
    <property type="component" value="Unassembled WGS sequence"/>
</dbReference>
<dbReference type="EMBL" id="JAIWOZ010000007">
    <property type="protein sequence ID" value="KAH6603673.1"/>
    <property type="molecule type" value="Genomic_DNA"/>
</dbReference>
<evidence type="ECO:0000313" key="3">
    <source>
        <dbReference type="Proteomes" id="UP000827724"/>
    </source>
</evidence>
<sequence>MHGFWNIRPILTVRAFSIYAAIITLDRRTCGGDTRDLRSDLGSVSKNSDWLSRSSVQATTP</sequence>
<organism evidence="2 3">
    <name type="scientific">Trichoderma cornu-damae</name>
    <dbReference type="NCBI Taxonomy" id="654480"/>
    <lineage>
        <taxon>Eukaryota</taxon>
        <taxon>Fungi</taxon>
        <taxon>Dikarya</taxon>
        <taxon>Ascomycota</taxon>
        <taxon>Pezizomycotina</taxon>
        <taxon>Sordariomycetes</taxon>
        <taxon>Hypocreomycetidae</taxon>
        <taxon>Hypocreales</taxon>
        <taxon>Hypocreaceae</taxon>
        <taxon>Trichoderma</taxon>
    </lineage>
</organism>
<protein>
    <submittedName>
        <fullName evidence="2">Uncharacterized protein</fullName>
    </submittedName>
</protein>
<dbReference type="AlphaFoldDB" id="A0A9P8QJ51"/>
<feature type="region of interest" description="Disordered" evidence="1">
    <location>
        <begin position="32"/>
        <end position="61"/>
    </location>
</feature>